<name>A0A194QE29_PAPXU</name>
<evidence type="ECO:0000313" key="2">
    <source>
        <dbReference type="EMBL" id="KPJ03679.1"/>
    </source>
</evidence>
<sequence length="90" mass="9825">MHNKYLDTDVIDFARDVQGVWRGGKGGEVVVNAEHACPLAQLIRDSRRGKAGAAARAAHPNPHESRPTAADQRGKVDDIISRVHTNMTSR</sequence>
<feature type="compositionally biased region" description="Basic and acidic residues" evidence="1">
    <location>
        <begin position="61"/>
        <end position="74"/>
    </location>
</feature>
<reference evidence="2 3" key="1">
    <citation type="journal article" date="2015" name="Nat. Commun.">
        <title>Outbred genome sequencing and CRISPR/Cas9 gene editing in butterflies.</title>
        <authorList>
            <person name="Li X."/>
            <person name="Fan D."/>
            <person name="Zhang W."/>
            <person name="Liu G."/>
            <person name="Zhang L."/>
            <person name="Zhao L."/>
            <person name="Fang X."/>
            <person name="Chen L."/>
            <person name="Dong Y."/>
            <person name="Chen Y."/>
            <person name="Ding Y."/>
            <person name="Zhao R."/>
            <person name="Feng M."/>
            <person name="Zhu Y."/>
            <person name="Feng Y."/>
            <person name="Jiang X."/>
            <person name="Zhu D."/>
            <person name="Xiang H."/>
            <person name="Feng X."/>
            <person name="Li S."/>
            <person name="Wang J."/>
            <person name="Zhang G."/>
            <person name="Kronforst M.R."/>
            <person name="Wang W."/>
        </authorList>
    </citation>
    <scope>NUCLEOTIDE SEQUENCE [LARGE SCALE GENOMIC DNA]</scope>
    <source>
        <strain evidence="2">Ya'a_city_454_Px</strain>
        <tissue evidence="2">Whole body</tissue>
    </source>
</reference>
<dbReference type="AlphaFoldDB" id="A0A194QE29"/>
<evidence type="ECO:0000313" key="3">
    <source>
        <dbReference type="Proteomes" id="UP000053268"/>
    </source>
</evidence>
<organism evidence="2 3">
    <name type="scientific">Papilio xuthus</name>
    <name type="common">Asian swallowtail butterfly</name>
    <dbReference type="NCBI Taxonomy" id="66420"/>
    <lineage>
        <taxon>Eukaryota</taxon>
        <taxon>Metazoa</taxon>
        <taxon>Ecdysozoa</taxon>
        <taxon>Arthropoda</taxon>
        <taxon>Hexapoda</taxon>
        <taxon>Insecta</taxon>
        <taxon>Pterygota</taxon>
        <taxon>Neoptera</taxon>
        <taxon>Endopterygota</taxon>
        <taxon>Lepidoptera</taxon>
        <taxon>Glossata</taxon>
        <taxon>Ditrysia</taxon>
        <taxon>Papilionoidea</taxon>
        <taxon>Papilionidae</taxon>
        <taxon>Papilioninae</taxon>
        <taxon>Papilio</taxon>
    </lineage>
</organism>
<feature type="region of interest" description="Disordered" evidence="1">
    <location>
        <begin position="48"/>
        <end position="74"/>
    </location>
</feature>
<protein>
    <submittedName>
        <fullName evidence="2">Uncharacterized protein</fullName>
    </submittedName>
</protein>
<dbReference type="EMBL" id="KQ459144">
    <property type="protein sequence ID" value="KPJ03679.1"/>
    <property type="molecule type" value="Genomic_DNA"/>
</dbReference>
<proteinExistence type="predicted"/>
<accession>A0A194QE29</accession>
<keyword evidence="3" id="KW-1185">Reference proteome</keyword>
<gene>
    <name evidence="2" type="ORF">RR46_04291</name>
</gene>
<dbReference type="Proteomes" id="UP000053268">
    <property type="component" value="Unassembled WGS sequence"/>
</dbReference>
<evidence type="ECO:0000256" key="1">
    <source>
        <dbReference type="SAM" id="MobiDB-lite"/>
    </source>
</evidence>